<keyword evidence="2" id="KW-1185">Reference proteome</keyword>
<organism evidence="1 2">
    <name type="scientific">Paenibacillus segetis</name>
    <dbReference type="NCBI Taxonomy" id="1325360"/>
    <lineage>
        <taxon>Bacteria</taxon>
        <taxon>Bacillati</taxon>
        <taxon>Bacillota</taxon>
        <taxon>Bacilli</taxon>
        <taxon>Bacillales</taxon>
        <taxon>Paenibacillaceae</taxon>
        <taxon>Paenibacillus</taxon>
    </lineage>
</organism>
<accession>A0ABQ1Y8E4</accession>
<evidence type="ECO:0008006" key="3">
    <source>
        <dbReference type="Google" id="ProtNLM"/>
    </source>
</evidence>
<gene>
    <name evidence="1" type="ORF">GCM10008013_11550</name>
</gene>
<protein>
    <recommendedName>
        <fullName evidence="3">DUF2642 domain-containing protein</fullName>
    </recommendedName>
</protein>
<dbReference type="Pfam" id="PF10842">
    <property type="entry name" value="DUF2642"/>
    <property type="match status" value="1"/>
</dbReference>
<dbReference type="EMBL" id="BMFT01000001">
    <property type="protein sequence ID" value="GGH16650.1"/>
    <property type="molecule type" value="Genomic_DNA"/>
</dbReference>
<proteinExistence type="predicted"/>
<dbReference type="Proteomes" id="UP000659344">
    <property type="component" value="Unassembled WGS sequence"/>
</dbReference>
<reference evidence="2" key="1">
    <citation type="journal article" date="2019" name="Int. J. Syst. Evol. Microbiol.">
        <title>The Global Catalogue of Microorganisms (GCM) 10K type strain sequencing project: providing services to taxonomists for standard genome sequencing and annotation.</title>
        <authorList>
            <consortium name="The Broad Institute Genomics Platform"/>
            <consortium name="The Broad Institute Genome Sequencing Center for Infectious Disease"/>
            <person name="Wu L."/>
            <person name="Ma J."/>
        </authorList>
    </citation>
    <scope>NUCLEOTIDE SEQUENCE [LARGE SCALE GENOMIC DNA]</scope>
    <source>
        <strain evidence="2">CGMCC 1.12769</strain>
    </source>
</reference>
<name>A0ABQ1Y8E4_9BACL</name>
<evidence type="ECO:0000313" key="1">
    <source>
        <dbReference type="EMBL" id="GGH16650.1"/>
    </source>
</evidence>
<sequence>MNNYPMMHNMANMPYTPNMPYKPHMHQMPQSIVVNPVDHCVVDALMCLIGKVVILETTRGRIDGCVLEVKQDHVVLEQRNKNFFVRIAEIVWIMPE</sequence>
<evidence type="ECO:0000313" key="2">
    <source>
        <dbReference type="Proteomes" id="UP000659344"/>
    </source>
</evidence>
<dbReference type="InterPro" id="IPR020139">
    <property type="entry name" value="DUF2642"/>
</dbReference>
<comment type="caution">
    <text evidence="1">The sequence shown here is derived from an EMBL/GenBank/DDBJ whole genome shotgun (WGS) entry which is preliminary data.</text>
</comment>